<proteinExistence type="predicted"/>
<comment type="caution">
    <text evidence="1">The sequence shown here is derived from an EMBL/GenBank/DDBJ whole genome shotgun (WGS) entry which is preliminary data.</text>
</comment>
<dbReference type="AlphaFoldDB" id="A0A7C4TCA8"/>
<evidence type="ECO:0008006" key="2">
    <source>
        <dbReference type="Google" id="ProtNLM"/>
    </source>
</evidence>
<gene>
    <name evidence="1" type="ORF">ENV60_04755</name>
</gene>
<sequence>MLFLFILLCEDTLPPLPELSNLTLPEPVITVRSKPNILNSNLFVGNFCGGEWELVYKFFKLKSYGEIKNEWDTTRIVAISSQLSLPLNNFYLNPGLDFYYHLRNEEYQLIQPYLEYAAITGGLVIFGELKNCLWKRKKDEQTGNLNIILDQIQSNPHLEISFIRTDSILQPQTFIRTHLDFLHLGIGFLFLKNFPSPAIEIKFLTPGIKNEIRIKSGVEKKTLTEYFDPELPFKFELPVPAETLKFGLTDGFKFQFYENVLTTLFSCKYYNARLTIDSCYNLILKDNVEELSFNVNLKNKIQFSKVTIFNSSGFGYNRFNPELPLLARYIIKDEIVINYKFLELISELNYQSDRSGVRNRLPQLLLINIQQEIKYKSFKIFFSIKNLTNIKRQIFDNYYLTGRQFAGGLGVELKF</sequence>
<organism evidence="1">
    <name type="scientific">candidate division WOR-3 bacterium</name>
    <dbReference type="NCBI Taxonomy" id="2052148"/>
    <lineage>
        <taxon>Bacteria</taxon>
        <taxon>Bacteria division WOR-3</taxon>
    </lineage>
</organism>
<name>A0A7C4TCA8_UNCW3</name>
<accession>A0A7C4TCA8</accession>
<evidence type="ECO:0000313" key="1">
    <source>
        <dbReference type="EMBL" id="HGV97586.1"/>
    </source>
</evidence>
<reference evidence="1" key="1">
    <citation type="journal article" date="2020" name="mSystems">
        <title>Genome- and Community-Level Interaction Insights into Carbon Utilization and Element Cycling Functions of Hydrothermarchaeota in Hydrothermal Sediment.</title>
        <authorList>
            <person name="Zhou Z."/>
            <person name="Liu Y."/>
            <person name="Xu W."/>
            <person name="Pan J."/>
            <person name="Luo Z.H."/>
            <person name="Li M."/>
        </authorList>
    </citation>
    <scope>NUCLEOTIDE SEQUENCE [LARGE SCALE GENOMIC DNA]</scope>
    <source>
        <strain evidence="1">SpSt-774</strain>
    </source>
</reference>
<protein>
    <recommendedName>
        <fullName evidence="2">TonB-dependent receptor</fullName>
    </recommendedName>
</protein>
<dbReference type="EMBL" id="DTGZ01000089">
    <property type="protein sequence ID" value="HGV97586.1"/>
    <property type="molecule type" value="Genomic_DNA"/>
</dbReference>